<name>A0A9P6MYU6_9FUNG</name>
<dbReference type="Proteomes" id="UP000703661">
    <property type="component" value="Unassembled WGS sequence"/>
</dbReference>
<feature type="compositionally biased region" description="Polar residues" evidence="1">
    <location>
        <begin position="1"/>
        <end position="17"/>
    </location>
</feature>
<feature type="domain" description="Arm-like repeat" evidence="2">
    <location>
        <begin position="172"/>
        <end position="271"/>
    </location>
</feature>
<sequence length="282" mass="31212">MDNSQSRGGSIQQTGTSRPGGKSGDPQPPHLTVDYLISPTTVDAMDHSITLPPNQTIFAQSAPLTATRYALPESGKCLITVPQFAYCLSLIQPSLVPNDGLDEIEHRWSQHILDDKDEQERLKAMPVTLIKAFIQEAKDRYTVTEIVSMAAILEQDDFRKLFRIFDDLTNPMVDSQVKGLSYDQFSTPLEEYLCELQKSADAYLIYQVAYASQALMHITDNESVLRTAPQRAGKVVRRISGVVSAVKTPSIIDIVDGLNNIQFGPTGLENMAKPTNPRMSAR</sequence>
<keyword evidence="4" id="KW-1185">Reference proteome</keyword>
<dbReference type="Pfam" id="PF23948">
    <property type="entry name" value="ARM_5"/>
    <property type="match status" value="1"/>
</dbReference>
<dbReference type="InterPro" id="IPR056251">
    <property type="entry name" value="Arm_rpt_dom"/>
</dbReference>
<protein>
    <recommendedName>
        <fullName evidence="2">Arm-like repeat domain-containing protein</fullName>
    </recommendedName>
</protein>
<dbReference type="EMBL" id="JAAAID010000413">
    <property type="protein sequence ID" value="KAG0017815.1"/>
    <property type="molecule type" value="Genomic_DNA"/>
</dbReference>
<reference evidence="3" key="1">
    <citation type="journal article" date="2020" name="Fungal Divers.">
        <title>Resolving the Mortierellaceae phylogeny through synthesis of multi-gene phylogenetics and phylogenomics.</title>
        <authorList>
            <person name="Vandepol N."/>
            <person name="Liber J."/>
            <person name="Desiro A."/>
            <person name="Na H."/>
            <person name="Kennedy M."/>
            <person name="Barry K."/>
            <person name="Grigoriev I.V."/>
            <person name="Miller A.N."/>
            <person name="O'Donnell K."/>
            <person name="Stajich J.E."/>
            <person name="Bonito G."/>
        </authorList>
    </citation>
    <scope>NUCLEOTIDE SEQUENCE</scope>
    <source>
        <strain evidence="3">NRRL 2769</strain>
    </source>
</reference>
<accession>A0A9P6MYU6</accession>
<dbReference type="AlphaFoldDB" id="A0A9P6MYU6"/>
<evidence type="ECO:0000313" key="3">
    <source>
        <dbReference type="EMBL" id="KAG0017815.1"/>
    </source>
</evidence>
<evidence type="ECO:0000313" key="4">
    <source>
        <dbReference type="Proteomes" id="UP000703661"/>
    </source>
</evidence>
<proteinExistence type="predicted"/>
<evidence type="ECO:0000259" key="2">
    <source>
        <dbReference type="Pfam" id="PF23948"/>
    </source>
</evidence>
<organism evidence="3 4">
    <name type="scientific">Entomortierella chlamydospora</name>
    <dbReference type="NCBI Taxonomy" id="101097"/>
    <lineage>
        <taxon>Eukaryota</taxon>
        <taxon>Fungi</taxon>
        <taxon>Fungi incertae sedis</taxon>
        <taxon>Mucoromycota</taxon>
        <taxon>Mortierellomycotina</taxon>
        <taxon>Mortierellomycetes</taxon>
        <taxon>Mortierellales</taxon>
        <taxon>Mortierellaceae</taxon>
        <taxon>Entomortierella</taxon>
    </lineage>
</organism>
<comment type="caution">
    <text evidence="3">The sequence shown here is derived from an EMBL/GenBank/DDBJ whole genome shotgun (WGS) entry which is preliminary data.</text>
</comment>
<feature type="region of interest" description="Disordered" evidence="1">
    <location>
        <begin position="1"/>
        <end position="31"/>
    </location>
</feature>
<evidence type="ECO:0000256" key="1">
    <source>
        <dbReference type="SAM" id="MobiDB-lite"/>
    </source>
</evidence>
<gene>
    <name evidence="3" type="ORF">BGZ80_007891</name>
</gene>